<feature type="transmembrane region" description="Helical" evidence="1">
    <location>
        <begin position="260"/>
        <end position="280"/>
    </location>
</feature>
<name>A0ABW6C1T4_9BACT</name>
<keyword evidence="1" id="KW-0812">Transmembrane</keyword>
<feature type="chain" id="PRO_5045616164" evidence="2">
    <location>
        <begin position="20"/>
        <end position="288"/>
    </location>
</feature>
<feature type="signal peptide" evidence="2">
    <location>
        <begin position="1"/>
        <end position="19"/>
    </location>
</feature>
<dbReference type="EMBL" id="JBHUOX010000026">
    <property type="protein sequence ID" value="MFD3003238.1"/>
    <property type="molecule type" value="Genomic_DNA"/>
</dbReference>
<sequence>MQAKLLLLLLCLSCTVARAQQSYEWRATIPAPAQDGYHSILLLPEVTGRLRPDLADIRVYNAAQQEIPYLLRKGEGYTAIPVLNFTRTDSAATKQTFINLQFTQPTYPEKLELQISSPDLYLRKGQVILGKPAVENRKKRRPDKPQAVRKFFTISSTEPATIELPRQQVQELTLIIENEDNQPLKIAGIKVLQINHYLIADLQPNEDYTLRFCNKAATTPEYDLQFFRDSIPDDLPVLSVTNISAADDGKQPKRPVSKTIMWAAISIVVIGLGYMTVRLLNDMNREKK</sequence>
<evidence type="ECO:0000313" key="4">
    <source>
        <dbReference type="Proteomes" id="UP001597641"/>
    </source>
</evidence>
<dbReference type="Proteomes" id="UP001597641">
    <property type="component" value="Unassembled WGS sequence"/>
</dbReference>
<reference evidence="4" key="1">
    <citation type="journal article" date="2019" name="Int. J. Syst. Evol. Microbiol.">
        <title>The Global Catalogue of Microorganisms (GCM) 10K type strain sequencing project: providing services to taxonomists for standard genome sequencing and annotation.</title>
        <authorList>
            <consortium name="The Broad Institute Genomics Platform"/>
            <consortium name="The Broad Institute Genome Sequencing Center for Infectious Disease"/>
            <person name="Wu L."/>
            <person name="Ma J."/>
        </authorList>
    </citation>
    <scope>NUCLEOTIDE SEQUENCE [LARGE SCALE GENOMIC DNA]</scope>
    <source>
        <strain evidence="4">KCTC 23984</strain>
    </source>
</reference>
<keyword evidence="2" id="KW-0732">Signal</keyword>
<keyword evidence="1" id="KW-0472">Membrane</keyword>
<protein>
    <submittedName>
        <fullName evidence="3">Uncharacterized protein</fullName>
    </submittedName>
</protein>
<organism evidence="3 4">
    <name type="scientific">Pontibacter toksunensis</name>
    <dbReference type="NCBI Taxonomy" id="1332631"/>
    <lineage>
        <taxon>Bacteria</taxon>
        <taxon>Pseudomonadati</taxon>
        <taxon>Bacteroidota</taxon>
        <taxon>Cytophagia</taxon>
        <taxon>Cytophagales</taxon>
        <taxon>Hymenobacteraceae</taxon>
        <taxon>Pontibacter</taxon>
    </lineage>
</organism>
<gene>
    <name evidence="3" type="ORF">ACFS7Z_22945</name>
</gene>
<keyword evidence="4" id="KW-1185">Reference proteome</keyword>
<dbReference type="RefSeq" id="WP_377490228.1">
    <property type="nucleotide sequence ID" value="NZ_JBHUOX010000026.1"/>
</dbReference>
<evidence type="ECO:0000256" key="2">
    <source>
        <dbReference type="SAM" id="SignalP"/>
    </source>
</evidence>
<keyword evidence="1" id="KW-1133">Transmembrane helix</keyword>
<evidence type="ECO:0000256" key="1">
    <source>
        <dbReference type="SAM" id="Phobius"/>
    </source>
</evidence>
<comment type="caution">
    <text evidence="3">The sequence shown here is derived from an EMBL/GenBank/DDBJ whole genome shotgun (WGS) entry which is preliminary data.</text>
</comment>
<accession>A0ABW6C1T4</accession>
<evidence type="ECO:0000313" key="3">
    <source>
        <dbReference type="EMBL" id="MFD3003238.1"/>
    </source>
</evidence>
<proteinExistence type="predicted"/>